<keyword evidence="1" id="KW-0812">Transmembrane</keyword>
<evidence type="ECO:0000313" key="3">
    <source>
        <dbReference type="Proteomes" id="UP000614601"/>
    </source>
</evidence>
<organism evidence="2 3">
    <name type="scientific">Bursaphelenchus okinawaensis</name>
    <dbReference type="NCBI Taxonomy" id="465554"/>
    <lineage>
        <taxon>Eukaryota</taxon>
        <taxon>Metazoa</taxon>
        <taxon>Ecdysozoa</taxon>
        <taxon>Nematoda</taxon>
        <taxon>Chromadorea</taxon>
        <taxon>Rhabditida</taxon>
        <taxon>Tylenchina</taxon>
        <taxon>Tylenchomorpha</taxon>
        <taxon>Aphelenchoidea</taxon>
        <taxon>Aphelenchoididae</taxon>
        <taxon>Bursaphelenchus</taxon>
    </lineage>
</organism>
<keyword evidence="1" id="KW-0472">Membrane</keyword>
<comment type="caution">
    <text evidence="2">The sequence shown here is derived from an EMBL/GenBank/DDBJ whole genome shotgun (WGS) entry which is preliminary data.</text>
</comment>
<protein>
    <submittedName>
        <fullName evidence="2">Uncharacterized protein</fullName>
    </submittedName>
</protein>
<dbReference type="Proteomes" id="UP000783686">
    <property type="component" value="Unassembled WGS sequence"/>
</dbReference>
<dbReference type="EMBL" id="CAJFDH010000003">
    <property type="protein sequence ID" value="CAD5214111.1"/>
    <property type="molecule type" value="Genomic_DNA"/>
</dbReference>
<sequence>MSGRFATVFIVFIVALTLFDAGFFVNGFDIRPRLPTCPEYTADYYFFDRRSPKEEDIPKPFVAPCQQGEDCQIVALQNFSMYIEGYNDRWCHHDYMNLRSYYNHEIQQWSIGEQMKGDKKQRFERPYYRYITQHPVVMDGEYKYMLQIFTDHLEFYGMSEPAVKISKGSSWRLHIRLKKFLSADDIKKAIVYEGYIFIDKERVFSIRALMTSNIVQTTDVDSSRPGKLKESSKPLPTTRLHTIISLRIFSKRLKPFVFLAYHFGDIPSLQTHSNVFRWKHNADAEQYYVYYRNMIMPVPKPNDLIFDFIKTKTTPAPPSAKSTIPPSTVTPKPVVPITRDSAKANEVDERDYTDEPTVETTVDEDYLITDELIYEDASYALMVPFVCIGIGMMVLLG</sequence>
<evidence type="ECO:0000313" key="2">
    <source>
        <dbReference type="EMBL" id="CAD5214111.1"/>
    </source>
</evidence>
<feature type="transmembrane region" description="Helical" evidence="1">
    <location>
        <begin position="377"/>
        <end position="396"/>
    </location>
</feature>
<dbReference type="Proteomes" id="UP000614601">
    <property type="component" value="Unassembled WGS sequence"/>
</dbReference>
<keyword evidence="1" id="KW-1133">Transmembrane helix</keyword>
<gene>
    <name evidence="2" type="ORF">BOKJ2_LOCUS5429</name>
</gene>
<evidence type="ECO:0000256" key="1">
    <source>
        <dbReference type="SAM" id="Phobius"/>
    </source>
</evidence>
<dbReference type="EMBL" id="CAJFCW020000003">
    <property type="protein sequence ID" value="CAG9102106.1"/>
    <property type="molecule type" value="Genomic_DNA"/>
</dbReference>
<proteinExistence type="predicted"/>
<dbReference type="AlphaFoldDB" id="A0A811KFZ1"/>
<reference evidence="2" key="1">
    <citation type="submission" date="2020-09" db="EMBL/GenBank/DDBJ databases">
        <authorList>
            <person name="Kikuchi T."/>
        </authorList>
    </citation>
    <scope>NUCLEOTIDE SEQUENCE</scope>
    <source>
        <strain evidence="2">SH1</strain>
    </source>
</reference>
<keyword evidence="3" id="KW-1185">Reference proteome</keyword>
<name>A0A811KFZ1_9BILA</name>
<accession>A0A811KFZ1</accession>